<evidence type="ECO:0000256" key="6">
    <source>
        <dbReference type="ARBA" id="ARBA00051245"/>
    </source>
</evidence>
<dbReference type="InterPro" id="IPR011029">
    <property type="entry name" value="DEATH-like_dom_sf"/>
</dbReference>
<dbReference type="InterPro" id="IPR000980">
    <property type="entry name" value="SH2"/>
</dbReference>
<keyword evidence="1 7" id="KW-0808">Transferase</keyword>
<dbReference type="PROSITE" id="PS50209">
    <property type="entry name" value="CARD"/>
    <property type="match status" value="1"/>
</dbReference>
<comment type="catalytic activity">
    <reaction evidence="6 7">
        <text>L-tyrosyl-[protein] + ATP = O-phospho-L-tyrosyl-[protein] + ADP + H(+)</text>
        <dbReference type="Rhea" id="RHEA:10596"/>
        <dbReference type="Rhea" id="RHEA-COMP:10136"/>
        <dbReference type="Rhea" id="RHEA-COMP:20101"/>
        <dbReference type="ChEBI" id="CHEBI:15378"/>
        <dbReference type="ChEBI" id="CHEBI:30616"/>
        <dbReference type="ChEBI" id="CHEBI:46858"/>
        <dbReference type="ChEBI" id="CHEBI:61978"/>
        <dbReference type="ChEBI" id="CHEBI:456216"/>
        <dbReference type="EC" id="2.7.10.2"/>
    </reaction>
</comment>
<dbReference type="InterPro" id="IPR011009">
    <property type="entry name" value="Kinase-like_dom_sf"/>
</dbReference>
<evidence type="ECO:0000256" key="7">
    <source>
        <dbReference type="RuleBase" id="RU362096"/>
    </source>
</evidence>
<dbReference type="InterPro" id="IPR017441">
    <property type="entry name" value="Protein_kinase_ATP_BS"/>
</dbReference>
<dbReference type="InterPro" id="IPR001315">
    <property type="entry name" value="CARD"/>
</dbReference>
<dbReference type="InterPro" id="IPR008266">
    <property type="entry name" value="Tyr_kinase_AS"/>
</dbReference>
<comment type="similarity">
    <text evidence="7">Belongs to the protein kinase superfamily. Tyr protein kinase family.</text>
</comment>
<dbReference type="Pfam" id="PF00017">
    <property type="entry name" value="SH2"/>
    <property type="match status" value="1"/>
</dbReference>
<keyword evidence="5 7" id="KW-0829">Tyrosine-protein kinase</keyword>
<evidence type="ECO:0000256" key="5">
    <source>
        <dbReference type="ARBA" id="ARBA00023137"/>
    </source>
</evidence>
<dbReference type="OrthoDB" id="4062651at2759"/>
<dbReference type="InterPro" id="IPR020635">
    <property type="entry name" value="Tyr_kinase_cat_dom"/>
</dbReference>
<dbReference type="GO" id="GO:0004715">
    <property type="term" value="F:non-membrane spanning protein tyrosine kinase activity"/>
    <property type="evidence" value="ECO:0007669"/>
    <property type="project" value="UniProtKB-EC"/>
</dbReference>
<gene>
    <name evidence="9" type="ORF">OFUS_LOCUS18569</name>
</gene>
<evidence type="ECO:0000313" key="10">
    <source>
        <dbReference type="Proteomes" id="UP000749559"/>
    </source>
</evidence>
<feature type="region of interest" description="Disordered" evidence="8">
    <location>
        <begin position="263"/>
        <end position="283"/>
    </location>
</feature>
<protein>
    <recommendedName>
        <fullName evidence="7">Tyrosine-protein kinase</fullName>
        <ecNumber evidence="7">2.7.10.2</ecNumber>
    </recommendedName>
</protein>
<dbReference type="SMART" id="SM00114">
    <property type="entry name" value="CARD"/>
    <property type="match status" value="1"/>
</dbReference>
<dbReference type="Gene3D" id="1.10.533.10">
    <property type="entry name" value="Death Domain, Fas"/>
    <property type="match status" value="1"/>
</dbReference>
<dbReference type="EC" id="2.7.10.2" evidence="7"/>
<dbReference type="AlphaFoldDB" id="A0A8J1Y601"/>
<dbReference type="SUPFAM" id="SSF55550">
    <property type="entry name" value="SH2 domain"/>
    <property type="match status" value="1"/>
</dbReference>
<dbReference type="InterPro" id="IPR050198">
    <property type="entry name" value="Non-receptor_tyrosine_kinases"/>
</dbReference>
<evidence type="ECO:0000256" key="3">
    <source>
        <dbReference type="ARBA" id="ARBA00022777"/>
    </source>
</evidence>
<dbReference type="PROSITE" id="PS00109">
    <property type="entry name" value="PROTEIN_KINASE_TYR"/>
    <property type="match status" value="1"/>
</dbReference>
<dbReference type="GO" id="GO:1902533">
    <property type="term" value="P:positive regulation of intracellular signal transduction"/>
    <property type="evidence" value="ECO:0007669"/>
    <property type="project" value="UniProtKB-ARBA"/>
</dbReference>
<dbReference type="Proteomes" id="UP000749559">
    <property type="component" value="Unassembled WGS sequence"/>
</dbReference>
<reference evidence="9" key="1">
    <citation type="submission" date="2022-03" db="EMBL/GenBank/DDBJ databases">
        <authorList>
            <person name="Martin C."/>
        </authorList>
    </citation>
    <scope>NUCLEOTIDE SEQUENCE</scope>
</reference>
<dbReference type="Pfam" id="PF07714">
    <property type="entry name" value="PK_Tyr_Ser-Thr"/>
    <property type="match status" value="1"/>
</dbReference>
<evidence type="ECO:0000256" key="4">
    <source>
        <dbReference type="ARBA" id="ARBA00022840"/>
    </source>
</evidence>
<organism evidence="9 10">
    <name type="scientific">Owenia fusiformis</name>
    <name type="common">Polychaete worm</name>
    <dbReference type="NCBI Taxonomy" id="6347"/>
    <lineage>
        <taxon>Eukaryota</taxon>
        <taxon>Metazoa</taxon>
        <taxon>Spiralia</taxon>
        <taxon>Lophotrochozoa</taxon>
        <taxon>Annelida</taxon>
        <taxon>Polychaeta</taxon>
        <taxon>Sedentaria</taxon>
        <taxon>Canalipalpata</taxon>
        <taxon>Sabellida</taxon>
        <taxon>Oweniida</taxon>
        <taxon>Oweniidae</taxon>
        <taxon>Owenia</taxon>
    </lineage>
</organism>
<dbReference type="CDD" id="cd00173">
    <property type="entry name" value="SH2"/>
    <property type="match status" value="1"/>
</dbReference>
<dbReference type="GO" id="GO:0005524">
    <property type="term" value="F:ATP binding"/>
    <property type="evidence" value="ECO:0007669"/>
    <property type="project" value="UniProtKB-UniRule"/>
</dbReference>
<dbReference type="SUPFAM" id="SSF56112">
    <property type="entry name" value="Protein kinase-like (PK-like)"/>
    <property type="match status" value="1"/>
</dbReference>
<dbReference type="PRINTS" id="PR00109">
    <property type="entry name" value="TYRKINASE"/>
</dbReference>
<name>A0A8J1Y601_OWEFU</name>
<dbReference type="PANTHER" id="PTHR24418">
    <property type="entry name" value="TYROSINE-PROTEIN KINASE"/>
    <property type="match status" value="1"/>
</dbReference>
<feature type="compositionally biased region" description="Polar residues" evidence="8">
    <location>
        <begin position="1027"/>
        <end position="1071"/>
    </location>
</feature>
<dbReference type="InterPro" id="IPR001245">
    <property type="entry name" value="Ser-Thr/Tyr_kinase_cat_dom"/>
</dbReference>
<comment type="caution">
    <text evidence="9">The sequence shown here is derived from an EMBL/GenBank/DDBJ whole genome shotgun (WGS) entry which is preliminary data.</text>
</comment>
<sequence length="1071" mass="119551">MDHSEIGMTPEQKEVLRRCRMDIIHNLNMSDIIDYLQTDGIISLARKEEIFACTTSEKQCSKFLDILPRTGPKAYASFVKALEYDYGFIKEKIEEEEAKVKAEVVAENDHDAYSLAGHAVKSLVQQSKHCIIPESDGRRESIFNLDWEIEDTFADDLGYQSPLDVQSLTAGHKRGSTLPTIPEVLTPDLEENQVYLVKQDVCAIALDPYDKAATDPNVEDTDASGEGIADARQRKTRSLSLGGGVRNMVSSFETHIQQVTNPSNADIKTKPTPYANAHKKDTEDDSLMSALHTNTDSGKINLNSNDLVLVPSCQIPDPQKTSDSQRRVTVYDKYGRKMCVPFSVLKKYGDPLGEPWFYPIAISSKQAALFLTETKQEGCFLVYKSTKSPDKILYNVSVSKDNGDLKHYQVKLYDDGNLGIVNHNRTFLTIHDLVRFFKKNKSSLITRLRRPLSQSNQPFTPGLHFDHKWEISDDSVLKVDENCILGKGFFGLVFAGHYHGDRVAVKSLHKNHSSFTQLDDFFNEADIMMQIPSHANIVELIGVRFSKPAFYIITAYIEKGSLKSCLRDQQIDTEDLDLLYQLCGQLASAMSHLENLRYVIHRDVAARNCFITADNTLKLGDFGLARSVLDDNYEAPEEEKIAVKWAAPEVLSNQIYSTKSDVWATAVTFWEIYSGGKTPYGKQSTHTTAWLVMNGEKLGSPSEKCPSYIYSIMLACWATDPDKRPTFSRLLQLFENKSAMYYGVRSLHGSIVSLSGSGNLHVIDQRHSIFNQTNPGSHETIEHKSNYEIQTMKEKEALIPNNLNPAKQTSDEHSKPTVCPSDLEKQLIIGQEQVAGCQSNHEIQAVIEKEAFIPTNLNPGKEAADNHSKPTASPIDLEKQPTTGQEQVPVGQSNHEIQAMIENEELILTNPNPGKEASEEHSKVAACPADLKTQPTIGQEQVTFSQSSLQMQTIMVKEQSTLSQTSLKKQSAVGKEQVTFSKSNLGIQTITKKEQSMFSQTNLEQQHSIECDQLSLLPLKMEEDASSLGQATISSQSMIKQGQSASREVDHCNNQTMENGQSSPRHTNADD</sequence>
<dbReference type="EMBL" id="CAIIXF020000009">
    <property type="protein sequence ID" value="CAH1793759.1"/>
    <property type="molecule type" value="Genomic_DNA"/>
</dbReference>
<evidence type="ECO:0000256" key="1">
    <source>
        <dbReference type="ARBA" id="ARBA00022679"/>
    </source>
</evidence>
<dbReference type="Pfam" id="PF00619">
    <property type="entry name" value="CARD"/>
    <property type="match status" value="1"/>
</dbReference>
<keyword evidence="3 7" id="KW-0418">Kinase</keyword>
<dbReference type="CDD" id="cd01671">
    <property type="entry name" value="CARD"/>
    <property type="match status" value="1"/>
</dbReference>
<evidence type="ECO:0000256" key="8">
    <source>
        <dbReference type="SAM" id="MobiDB-lite"/>
    </source>
</evidence>
<dbReference type="SMART" id="SM00219">
    <property type="entry name" value="TyrKc"/>
    <property type="match status" value="1"/>
</dbReference>
<dbReference type="GO" id="GO:0042981">
    <property type="term" value="P:regulation of apoptotic process"/>
    <property type="evidence" value="ECO:0007669"/>
    <property type="project" value="InterPro"/>
</dbReference>
<evidence type="ECO:0000256" key="2">
    <source>
        <dbReference type="ARBA" id="ARBA00022741"/>
    </source>
</evidence>
<dbReference type="PROSITE" id="PS00107">
    <property type="entry name" value="PROTEIN_KINASE_ATP"/>
    <property type="match status" value="1"/>
</dbReference>
<dbReference type="InterPro" id="IPR036860">
    <property type="entry name" value="SH2_dom_sf"/>
</dbReference>
<dbReference type="GO" id="GO:0031349">
    <property type="term" value="P:positive regulation of defense response"/>
    <property type="evidence" value="ECO:0007669"/>
    <property type="project" value="UniProtKB-ARBA"/>
</dbReference>
<dbReference type="SUPFAM" id="SSF47986">
    <property type="entry name" value="DEATH domain"/>
    <property type="match status" value="1"/>
</dbReference>
<keyword evidence="10" id="KW-1185">Reference proteome</keyword>
<keyword evidence="4 7" id="KW-0067">ATP-binding</keyword>
<proteinExistence type="inferred from homology"/>
<dbReference type="InterPro" id="IPR000719">
    <property type="entry name" value="Prot_kinase_dom"/>
</dbReference>
<dbReference type="Gene3D" id="1.10.510.10">
    <property type="entry name" value="Transferase(Phosphotransferase) domain 1"/>
    <property type="match status" value="1"/>
</dbReference>
<dbReference type="SMART" id="SM00252">
    <property type="entry name" value="SH2"/>
    <property type="match status" value="1"/>
</dbReference>
<keyword evidence="2 7" id="KW-0547">Nucleotide-binding</keyword>
<feature type="region of interest" description="Disordered" evidence="8">
    <location>
        <begin position="858"/>
        <end position="888"/>
    </location>
</feature>
<dbReference type="CDD" id="cd00192">
    <property type="entry name" value="PTKc"/>
    <property type="match status" value="1"/>
</dbReference>
<evidence type="ECO:0000313" key="9">
    <source>
        <dbReference type="EMBL" id="CAH1793759.1"/>
    </source>
</evidence>
<dbReference type="Gene3D" id="3.30.505.10">
    <property type="entry name" value="SH2 domain"/>
    <property type="match status" value="1"/>
</dbReference>
<dbReference type="PROSITE" id="PS50001">
    <property type="entry name" value="SH2"/>
    <property type="match status" value="1"/>
</dbReference>
<dbReference type="PROSITE" id="PS50011">
    <property type="entry name" value="PROTEIN_KINASE_DOM"/>
    <property type="match status" value="1"/>
</dbReference>
<feature type="region of interest" description="Disordered" evidence="8">
    <location>
        <begin position="1025"/>
        <end position="1071"/>
    </location>
</feature>
<accession>A0A8J1Y601</accession>